<dbReference type="EMBL" id="JOPJ01000005">
    <property type="protein sequence ID" value="OUJ13563.1"/>
    <property type="molecule type" value="Genomic_DNA"/>
</dbReference>
<reference evidence="4" key="1">
    <citation type="submission" date="2014-06" db="EMBL/GenBank/DDBJ databases">
        <authorList>
            <person name="Winans N.J."/>
            <person name="Newell P.D."/>
            <person name="Douglas A.E."/>
        </authorList>
    </citation>
    <scope>NUCLEOTIDE SEQUENCE [LARGE SCALE GENOMIC DNA]</scope>
</reference>
<name>A0A252BXC0_9PROT</name>
<dbReference type="PROSITE" id="PS51257">
    <property type="entry name" value="PROKAR_LIPOPROTEIN"/>
    <property type="match status" value="1"/>
</dbReference>
<organism evidence="3 4">
    <name type="scientific">Acetobacter okinawensis</name>
    <dbReference type="NCBI Taxonomy" id="1076594"/>
    <lineage>
        <taxon>Bacteria</taxon>
        <taxon>Pseudomonadati</taxon>
        <taxon>Pseudomonadota</taxon>
        <taxon>Alphaproteobacteria</taxon>
        <taxon>Acetobacterales</taxon>
        <taxon>Acetobacteraceae</taxon>
        <taxon>Acetobacter</taxon>
    </lineage>
</organism>
<accession>A0A252BXC0</accession>
<dbReference type="Proteomes" id="UP000194931">
    <property type="component" value="Unassembled WGS sequence"/>
</dbReference>
<evidence type="ECO:0000313" key="3">
    <source>
        <dbReference type="EMBL" id="OUJ13563.1"/>
    </source>
</evidence>
<sequence>MTPTRSFFSLCKATLATTALMAAPLLLSGCGFRPLYGEEKGAVEISSELKDVYVANIPSRFGQQLRLALQSQMASDGPEDPHRYKLVIQPGLSAEAVDIHGDNTSGRTRMLASATWQLLSIDANPQLLAQGNTQAMDGYTSSYEQYFAQTLNMESTEARMAQALGEQVTQQVATWFKTRATPAAAPNDRPKAFYPSPNAIPESEKAAPTEQEGADAIPDMATGRAPIDTTF</sequence>
<evidence type="ECO:0000256" key="2">
    <source>
        <dbReference type="SAM" id="SignalP"/>
    </source>
</evidence>
<keyword evidence="3" id="KW-0449">Lipoprotein</keyword>
<dbReference type="RefSeq" id="WP_086638393.1">
    <property type="nucleotide sequence ID" value="NZ_JOPJ01000005.1"/>
</dbReference>
<dbReference type="Gene3D" id="3.30.160.150">
    <property type="entry name" value="Lipoprotein like domain"/>
    <property type="match status" value="1"/>
</dbReference>
<dbReference type="STRING" id="1236501.GCA_000613865_00332"/>
<protein>
    <submittedName>
        <fullName evidence="3">Lipoprotein</fullName>
    </submittedName>
</protein>
<comment type="caution">
    <text evidence="3">The sequence shown here is derived from an EMBL/GenBank/DDBJ whole genome shotgun (WGS) entry which is preliminary data.</text>
</comment>
<keyword evidence="2" id="KW-0732">Signal</keyword>
<proteinExistence type="predicted"/>
<feature type="chain" id="PRO_5012738862" evidence="2">
    <location>
        <begin position="23"/>
        <end position="231"/>
    </location>
</feature>
<gene>
    <name evidence="3" type="ORF">HK26_08455</name>
</gene>
<dbReference type="OrthoDB" id="8480109at2"/>
<evidence type="ECO:0000313" key="4">
    <source>
        <dbReference type="Proteomes" id="UP000194931"/>
    </source>
</evidence>
<dbReference type="AlphaFoldDB" id="A0A252BXC0"/>
<dbReference type="eggNOG" id="COG5468">
    <property type="taxonomic scope" value="Bacteria"/>
</dbReference>
<keyword evidence="4" id="KW-1185">Reference proteome</keyword>
<evidence type="ECO:0000256" key="1">
    <source>
        <dbReference type="SAM" id="MobiDB-lite"/>
    </source>
</evidence>
<feature type="signal peptide" evidence="2">
    <location>
        <begin position="1"/>
        <end position="22"/>
    </location>
</feature>
<feature type="region of interest" description="Disordered" evidence="1">
    <location>
        <begin position="182"/>
        <end position="231"/>
    </location>
</feature>